<protein>
    <submittedName>
        <fullName evidence="8">MMPL family transporter</fullName>
    </submittedName>
</protein>
<feature type="transmembrane region" description="Helical" evidence="6">
    <location>
        <begin position="197"/>
        <end position="217"/>
    </location>
</feature>
<sequence length="690" mass="74621">MDRLTKAITSHQRAVIAVFLVLAVISAVLILGVSVNYNLADYLPPDAESTVALGIMDEEFGTGVPNARVMVSGLTIAEAAELKTQIAAVDGVTGVMWLDDVEDLTTPVEMMDTATVEQYWRDGSALYQVTVADGREASTVDALYDLIGENGAISGDAANTANMQNRVVSEVLGAAAILLPLIIVLLLVTTTSWIAPLLFLASIGVAIVINMGTNIVFGEISFVTQSVSPIMQLAVSLDYAIFLLNSFERHRQETPDAEQAMRMAIKESFSSIAASAATTVFGFMALIFMRFEIGADLGLNLVKGVILSYVSVVVFLPCLSLACVKLLDKTRHKRIVPEIRGIGRGLVKIRVPALILVLLLVVPCFLAQSRTDFFYGMGSPDPKLRYGQDTELINETFGESTSIVLFVPRGNPGAEAELSAEIADIDHVTAVMSYAYTVGEVPEGTLDDSVVSNFYSDNYARIVVTTDTGTEGDEAFATVEAVRSAAAKYYDEYYACGESANIYDIRDVVTEDSGLVNLISVAFILLTLLVTFRSLTLPLILIFVIETAIWINLSVPYFTDNALVYIGYLVINTVQLGATVDYAILMTDGYVVNRRTMLKREAVINTLQTNFLSVLTSGLILSIAGFCLNFTSSMTIVSELGLLLARGTLLSMAMVLLALPALLMLFDPLTARLTLKSGFLKKTEKEVDVK</sequence>
<reference evidence="8" key="1">
    <citation type="submission" date="2020-10" db="EMBL/GenBank/DDBJ databases">
        <authorList>
            <person name="Gilroy R."/>
        </authorList>
    </citation>
    <scope>NUCLEOTIDE SEQUENCE</scope>
    <source>
        <strain evidence="8">ChiBcolR7-354</strain>
    </source>
</reference>
<dbReference type="Pfam" id="PF03176">
    <property type="entry name" value="MMPL"/>
    <property type="match status" value="2"/>
</dbReference>
<keyword evidence="5 6" id="KW-0472">Membrane</keyword>
<evidence type="ECO:0000256" key="5">
    <source>
        <dbReference type="ARBA" id="ARBA00023136"/>
    </source>
</evidence>
<reference evidence="8" key="2">
    <citation type="journal article" date="2021" name="PeerJ">
        <title>Extensive microbial diversity within the chicken gut microbiome revealed by metagenomics and culture.</title>
        <authorList>
            <person name="Gilroy R."/>
            <person name="Ravi A."/>
            <person name="Getino M."/>
            <person name="Pursley I."/>
            <person name="Horton D.L."/>
            <person name="Alikhan N.F."/>
            <person name="Baker D."/>
            <person name="Gharbi K."/>
            <person name="Hall N."/>
            <person name="Watson M."/>
            <person name="Adriaenssens E.M."/>
            <person name="Foster-Nyarko E."/>
            <person name="Jarju S."/>
            <person name="Secka A."/>
            <person name="Antonio M."/>
            <person name="Oren A."/>
            <person name="Chaudhuri R.R."/>
            <person name="La Ragione R."/>
            <person name="Hildebrand F."/>
            <person name="Pallen M.J."/>
        </authorList>
    </citation>
    <scope>NUCLEOTIDE SEQUENCE</scope>
    <source>
        <strain evidence="8">ChiBcolR7-354</strain>
    </source>
</reference>
<evidence type="ECO:0000259" key="7">
    <source>
        <dbReference type="Pfam" id="PF03176"/>
    </source>
</evidence>
<dbReference type="SUPFAM" id="SSF82866">
    <property type="entry name" value="Multidrug efflux transporter AcrB transmembrane domain"/>
    <property type="match status" value="2"/>
</dbReference>
<name>A0A9D0ZCL7_9FIRM</name>
<feature type="transmembrane region" description="Helical" evidence="6">
    <location>
        <begin position="349"/>
        <end position="368"/>
    </location>
</feature>
<evidence type="ECO:0000256" key="2">
    <source>
        <dbReference type="ARBA" id="ARBA00022475"/>
    </source>
</evidence>
<dbReference type="GO" id="GO:0005886">
    <property type="term" value="C:plasma membrane"/>
    <property type="evidence" value="ECO:0007669"/>
    <property type="project" value="UniProtKB-SubCell"/>
</dbReference>
<evidence type="ECO:0000256" key="4">
    <source>
        <dbReference type="ARBA" id="ARBA00022989"/>
    </source>
</evidence>
<keyword evidence="3 6" id="KW-0812">Transmembrane</keyword>
<proteinExistence type="predicted"/>
<feature type="transmembrane region" description="Helical" evidence="6">
    <location>
        <begin position="565"/>
        <end position="591"/>
    </location>
</feature>
<comment type="caution">
    <text evidence="8">The sequence shown here is derived from an EMBL/GenBank/DDBJ whole genome shotgun (WGS) entry which is preliminary data.</text>
</comment>
<dbReference type="Gene3D" id="1.20.1640.10">
    <property type="entry name" value="Multidrug efflux transporter AcrB transmembrane domain"/>
    <property type="match status" value="2"/>
</dbReference>
<dbReference type="Proteomes" id="UP000824262">
    <property type="component" value="Unassembled WGS sequence"/>
</dbReference>
<dbReference type="EMBL" id="DVGA01000018">
    <property type="protein sequence ID" value="HIQ77875.1"/>
    <property type="molecule type" value="Genomic_DNA"/>
</dbReference>
<dbReference type="InterPro" id="IPR004869">
    <property type="entry name" value="MMPL_dom"/>
</dbReference>
<dbReference type="PANTHER" id="PTHR33406">
    <property type="entry name" value="MEMBRANE PROTEIN MJ1562-RELATED"/>
    <property type="match status" value="1"/>
</dbReference>
<feature type="transmembrane region" description="Helical" evidence="6">
    <location>
        <begin position="309"/>
        <end position="328"/>
    </location>
</feature>
<evidence type="ECO:0000313" key="8">
    <source>
        <dbReference type="EMBL" id="HIQ77875.1"/>
    </source>
</evidence>
<feature type="transmembrane region" description="Helical" evidence="6">
    <location>
        <begin position="539"/>
        <end position="559"/>
    </location>
</feature>
<organism evidence="8 9">
    <name type="scientific">Candidatus Scatomorpha intestinavium</name>
    <dbReference type="NCBI Taxonomy" id="2840922"/>
    <lineage>
        <taxon>Bacteria</taxon>
        <taxon>Bacillati</taxon>
        <taxon>Bacillota</taxon>
        <taxon>Clostridia</taxon>
        <taxon>Eubacteriales</taxon>
        <taxon>Candidatus Scatomorpha</taxon>
    </lineage>
</organism>
<dbReference type="PANTHER" id="PTHR33406:SF13">
    <property type="entry name" value="MEMBRANE PROTEIN YDFJ"/>
    <property type="match status" value="1"/>
</dbReference>
<feature type="transmembrane region" description="Helical" evidence="6">
    <location>
        <begin position="229"/>
        <end position="247"/>
    </location>
</feature>
<evidence type="ECO:0000313" key="9">
    <source>
        <dbReference type="Proteomes" id="UP000824262"/>
    </source>
</evidence>
<gene>
    <name evidence="8" type="ORF">IAB77_01290</name>
</gene>
<keyword evidence="2" id="KW-1003">Cell membrane</keyword>
<feature type="transmembrane region" description="Helical" evidence="6">
    <location>
        <begin position="514"/>
        <end position="532"/>
    </location>
</feature>
<feature type="domain" description="Membrane transport protein MMPL" evidence="7">
    <location>
        <begin position="419"/>
        <end position="666"/>
    </location>
</feature>
<accession>A0A9D0ZCL7</accession>
<feature type="transmembrane region" description="Helical" evidence="6">
    <location>
        <begin position="611"/>
        <end position="631"/>
    </location>
</feature>
<feature type="transmembrane region" description="Helical" evidence="6">
    <location>
        <begin position="643"/>
        <end position="666"/>
    </location>
</feature>
<feature type="transmembrane region" description="Helical" evidence="6">
    <location>
        <begin position="268"/>
        <end position="289"/>
    </location>
</feature>
<evidence type="ECO:0000256" key="3">
    <source>
        <dbReference type="ARBA" id="ARBA00022692"/>
    </source>
</evidence>
<feature type="transmembrane region" description="Helical" evidence="6">
    <location>
        <begin position="12"/>
        <end position="35"/>
    </location>
</feature>
<comment type="subcellular location">
    <subcellularLocation>
        <location evidence="1">Cell membrane</location>
        <topology evidence="1">Multi-pass membrane protein</topology>
    </subcellularLocation>
</comment>
<dbReference type="InterPro" id="IPR050545">
    <property type="entry name" value="Mycobact_MmpL"/>
</dbReference>
<evidence type="ECO:0000256" key="6">
    <source>
        <dbReference type="SAM" id="Phobius"/>
    </source>
</evidence>
<dbReference type="AlphaFoldDB" id="A0A9D0ZCL7"/>
<feature type="domain" description="Membrane transport protein MMPL" evidence="7">
    <location>
        <begin position="42"/>
        <end position="321"/>
    </location>
</feature>
<keyword evidence="4 6" id="KW-1133">Transmembrane helix</keyword>
<evidence type="ECO:0000256" key="1">
    <source>
        <dbReference type="ARBA" id="ARBA00004651"/>
    </source>
</evidence>
<feature type="transmembrane region" description="Helical" evidence="6">
    <location>
        <begin position="171"/>
        <end position="190"/>
    </location>
</feature>